<proteinExistence type="inferred from homology"/>
<dbReference type="OrthoDB" id="1432093at2759"/>
<dbReference type="SUPFAM" id="SSF82708">
    <property type="entry name" value="R3H domain"/>
    <property type="match status" value="1"/>
</dbReference>
<dbReference type="GO" id="GO:0000175">
    <property type="term" value="F:3'-5'-RNA exonuclease activity"/>
    <property type="evidence" value="ECO:0007669"/>
    <property type="project" value="TreeGrafter"/>
</dbReference>
<dbReference type="PANTHER" id="PTHR15092:SF22">
    <property type="entry name" value="POLY(A)-SPECIFIC RIBONUCLEASE PNLDC1"/>
    <property type="match status" value="1"/>
</dbReference>
<comment type="similarity">
    <text evidence="1">Belongs to the CAF1 family.</text>
</comment>
<dbReference type="InterPro" id="IPR036867">
    <property type="entry name" value="R3H_dom_sf"/>
</dbReference>
<dbReference type="InterPro" id="IPR036397">
    <property type="entry name" value="RNaseH_sf"/>
</dbReference>
<keyword evidence="3" id="KW-1185">Reference proteome</keyword>
<protein>
    <submittedName>
        <fullName evidence="2">Ribonuclease H-like domain-containing protein</fullName>
    </submittedName>
</protein>
<dbReference type="GO" id="GO:0003723">
    <property type="term" value="F:RNA binding"/>
    <property type="evidence" value="ECO:0007669"/>
    <property type="project" value="TreeGrafter"/>
</dbReference>
<dbReference type="SUPFAM" id="SSF53098">
    <property type="entry name" value="Ribonuclease H-like"/>
    <property type="match status" value="1"/>
</dbReference>
<organism evidence="2 3">
    <name type="scientific">Piptocephalis cylindrospora</name>
    <dbReference type="NCBI Taxonomy" id="1907219"/>
    <lineage>
        <taxon>Eukaryota</taxon>
        <taxon>Fungi</taxon>
        <taxon>Fungi incertae sedis</taxon>
        <taxon>Zoopagomycota</taxon>
        <taxon>Zoopagomycotina</taxon>
        <taxon>Zoopagomycetes</taxon>
        <taxon>Zoopagales</taxon>
        <taxon>Piptocephalidaceae</taxon>
        <taxon>Piptocephalis</taxon>
    </lineage>
</organism>
<evidence type="ECO:0000313" key="3">
    <source>
        <dbReference type="Proteomes" id="UP000267251"/>
    </source>
</evidence>
<gene>
    <name evidence="2" type="ORF">BJ684DRAFT_16438</name>
</gene>
<dbReference type="InterPro" id="IPR012337">
    <property type="entry name" value="RNaseH-like_sf"/>
</dbReference>
<dbReference type="Pfam" id="PF04857">
    <property type="entry name" value="CAF1"/>
    <property type="match status" value="1"/>
</dbReference>
<dbReference type="Gene3D" id="3.30.420.10">
    <property type="entry name" value="Ribonuclease H-like superfamily/Ribonuclease H"/>
    <property type="match status" value="2"/>
</dbReference>
<dbReference type="EMBL" id="KZ988100">
    <property type="protein sequence ID" value="RKP13132.1"/>
    <property type="molecule type" value="Genomic_DNA"/>
</dbReference>
<reference evidence="3" key="1">
    <citation type="journal article" date="2018" name="Nat. Microbiol.">
        <title>Leveraging single-cell genomics to expand the fungal tree of life.</title>
        <authorList>
            <person name="Ahrendt S.R."/>
            <person name="Quandt C.A."/>
            <person name="Ciobanu D."/>
            <person name="Clum A."/>
            <person name="Salamov A."/>
            <person name="Andreopoulos B."/>
            <person name="Cheng J.F."/>
            <person name="Woyke T."/>
            <person name="Pelin A."/>
            <person name="Henrissat B."/>
            <person name="Reynolds N.K."/>
            <person name="Benny G.L."/>
            <person name="Smith M.E."/>
            <person name="James T.Y."/>
            <person name="Grigoriev I.V."/>
        </authorList>
    </citation>
    <scope>NUCLEOTIDE SEQUENCE [LARGE SCALE GENOMIC DNA]</scope>
</reference>
<dbReference type="Proteomes" id="UP000267251">
    <property type="component" value="Unassembled WGS sequence"/>
</dbReference>
<sequence length="560" mass="63311">MVVVSQQARAPGCADLKDFLACPMEITRGEFAKALPGILANLEACDFCTVDAEFTGFTTESAQSSHFDSLDDRYAKHRTTAQTYQICQLGLCPFIYHPDTGEYTAHPYNFYVFPRRGATSNDPIGATFAVQATSLEFLRQQNFDLNRWVWHGIGYMTREEEGNRERTQVLADIHVDPPGQAFLDRAHQSIQDWLHHAPGAPTEKYLNLTTSNGYQKRLVFQHVRQRYPDVLDATGMHGFVQIRRKGPGKDKKKIKQEQCKKLYQEWMVKDVGLRSLLDVLVASKKPLVGHNMILDILFIHNTFHSSRPLPSHRSDFIREFHSLHPILFDTKWLAEEADIPWTMGLEDTSIQTLMTTSPRSTISSVQLAPGFDLYQGREKMHEAGYDAYATGLIFLDLIQPLLSSSPFPLFPVNQGYVQIPRPLQAHLNHLYMIKLGSIPFFLGSDEKFKEMEAQIPRREEKENVLLLTLPPGSRIDLRAIQWAISDLGPGVTIQAAGEDRWWVAPVNHSGSGVLTVERLQEVVARDGTLPVYVFKEDLWGTVLATLPPVKREMSSASPSH</sequence>
<accession>A0A4P9Y3C5</accession>
<evidence type="ECO:0000313" key="2">
    <source>
        <dbReference type="EMBL" id="RKP13132.1"/>
    </source>
</evidence>
<dbReference type="InterPro" id="IPR051181">
    <property type="entry name" value="CAF1_poly(A)_ribonucleases"/>
</dbReference>
<evidence type="ECO:0000256" key="1">
    <source>
        <dbReference type="ARBA" id="ARBA00008372"/>
    </source>
</evidence>
<dbReference type="AlphaFoldDB" id="A0A4P9Y3C5"/>
<dbReference type="PANTHER" id="PTHR15092">
    <property type="entry name" value="POLY A -SPECIFIC RIBONUCLEASE/TARGET OF EGR1, MEMBER 1"/>
    <property type="match status" value="1"/>
</dbReference>
<dbReference type="InterPro" id="IPR006941">
    <property type="entry name" value="RNase_CAF1"/>
</dbReference>
<name>A0A4P9Y3C5_9FUNG</name>